<reference evidence="1 2" key="1">
    <citation type="submission" date="2013-11" db="EMBL/GenBank/DDBJ databases">
        <title>The Genome Sequence of Phytophthora parasitica P1976.</title>
        <authorList>
            <consortium name="The Broad Institute Genomics Platform"/>
            <person name="Russ C."/>
            <person name="Tyler B."/>
            <person name="Panabieres F."/>
            <person name="Shan W."/>
            <person name="Tripathy S."/>
            <person name="Grunwald N."/>
            <person name="Machado M."/>
            <person name="Johnson C.S."/>
            <person name="Walker B."/>
            <person name="Young S."/>
            <person name="Zeng Q."/>
            <person name="Gargeya S."/>
            <person name="Fitzgerald M."/>
            <person name="Haas B."/>
            <person name="Abouelleil A."/>
            <person name="Allen A.W."/>
            <person name="Alvarado L."/>
            <person name="Arachchi H.M."/>
            <person name="Berlin A.M."/>
            <person name="Chapman S.B."/>
            <person name="Gainer-Dewar J."/>
            <person name="Goldberg J."/>
            <person name="Griggs A."/>
            <person name="Gujja S."/>
            <person name="Hansen M."/>
            <person name="Howarth C."/>
            <person name="Imamovic A."/>
            <person name="Ireland A."/>
            <person name="Larimer J."/>
            <person name="McCowan C."/>
            <person name="Murphy C."/>
            <person name="Pearson M."/>
            <person name="Poon T.W."/>
            <person name="Priest M."/>
            <person name="Roberts A."/>
            <person name="Saif S."/>
            <person name="Shea T."/>
            <person name="Sisk P."/>
            <person name="Sykes S."/>
            <person name="Wortman J."/>
            <person name="Nusbaum C."/>
            <person name="Birren B."/>
        </authorList>
    </citation>
    <scope>NUCLEOTIDE SEQUENCE [LARGE SCALE GENOMIC DNA]</scope>
    <source>
        <strain evidence="1 2">P1976</strain>
    </source>
</reference>
<protein>
    <submittedName>
        <fullName evidence="1">Uncharacterized protein</fullName>
    </submittedName>
</protein>
<comment type="caution">
    <text evidence="1">The sequence shown here is derived from an EMBL/GenBank/DDBJ whole genome shotgun (WGS) entry which is preliminary data.</text>
</comment>
<name>A0A080ZW25_PHYNI</name>
<dbReference type="OrthoDB" id="184707at2759"/>
<proteinExistence type="predicted"/>
<sequence>MLLTFLEKLPLGQGGKVFVGTSICLAICAYPVIRKQQKAGHDLFSSERPQDIVDQEVKARREKLNIK</sequence>
<dbReference type="AlphaFoldDB" id="A0A080ZW25"/>
<organism evidence="1 2">
    <name type="scientific">Phytophthora nicotianae P1976</name>
    <dbReference type="NCBI Taxonomy" id="1317066"/>
    <lineage>
        <taxon>Eukaryota</taxon>
        <taxon>Sar</taxon>
        <taxon>Stramenopiles</taxon>
        <taxon>Oomycota</taxon>
        <taxon>Peronosporomycetes</taxon>
        <taxon>Peronosporales</taxon>
        <taxon>Peronosporaceae</taxon>
        <taxon>Phytophthora</taxon>
    </lineage>
</organism>
<accession>A0A080ZW25</accession>
<dbReference type="Proteomes" id="UP000028582">
    <property type="component" value="Unassembled WGS sequence"/>
</dbReference>
<dbReference type="EMBL" id="ANJA01002259">
    <property type="protein sequence ID" value="ETO70836.1"/>
    <property type="molecule type" value="Genomic_DNA"/>
</dbReference>
<evidence type="ECO:0000313" key="1">
    <source>
        <dbReference type="EMBL" id="ETO70836.1"/>
    </source>
</evidence>
<gene>
    <name evidence="1" type="ORF">F444_12716</name>
</gene>
<evidence type="ECO:0000313" key="2">
    <source>
        <dbReference type="Proteomes" id="UP000028582"/>
    </source>
</evidence>